<comment type="subcellular location">
    <subcellularLocation>
        <location evidence="1">Nucleus</location>
    </subcellularLocation>
</comment>
<dbReference type="FunCoup" id="E1ZLM7">
    <property type="interactions" value="1515"/>
</dbReference>
<proteinExistence type="inferred from homology"/>
<dbReference type="OMA" id="AMVSPII"/>
<dbReference type="SUPFAM" id="SSF54695">
    <property type="entry name" value="POZ domain"/>
    <property type="match status" value="1"/>
</dbReference>
<organism evidence="7">
    <name type="scientific">Chlorella variabilis</name>
    <name type="common">Green alga</name>
    <dbReference type="NCBI Taxonomy" id="554065"/>
    <lineage>
        <taxon>Eukaryota</taxon>
        <taxon>Viridiplantae</taxon>
        <taxon>Chlorophyta</taxon>
        <taxon>core chlorophytes</taxon>
        <taxon>Trebouxiophyceae</taxon>
        <taxon>Chlorellales</taxon>
        <taxon>Chlorellaceae</taxon>
        <taxon>Chlorella clade</taxon>
        <taxon>Chlorella</taxon>
    </lineage>
</organism>
<keyword evidence="7" id="KW-1185">Reference proteome</keyword>
<dbReference type="Pfam" id="PF03931">
    <property type="entry name" value="Skp1_POZ"/>
    <property type="match status" value="1"/>
</dbReference>
<sequence length="103" mass="11606">MSAAEKKVVKLISAEGFEFVVDYDAACVSNTIKNMLNSQGSFIENEQGEIRFPEITTPVMEVVCKYFYYKLRYANTASKSIPEFKVAPEMALELLMAANYLDT</sequence>
<evidence type="ECO:0000256" key="4">
    <source>
        <dbReference type="ARBA" id="ARBA00023242"/>
    </source>
</evidence>
<dbReference type="eggNOG" id="KOG3473">
    <property type="taxonomic scope" value="Eukaryota"/>
</dbReference>
<protein>
    <recommendedName>
        <fullName evidence="3">Elongin-C</fullName>
    </recommendedName>
</protein>
<dbReference type="InterPro" id="IPR001232">
    <property type="entry name" value="SKP1-like"/>
</dbReference>
<dbReference type="RefSeq" id="XP_005845395.1">
    <property type="nucleotide sequence ID" value="XM_005845333.1"/>
</dbReference>
<dbReference type="InterPro" id="IPR016073">
    <property type="entry name" value="Skp1_comp_POZ"/>
</dbReference>
<dbReference type="CDD" id="cd18321">
    <property type="entry name" value="BTB_POZ_EloC"/>
    <property type="match status" value="1"/>
</dbReference>
<evidence type="ECO:0000256" key="3">
    <source>
        <dbReference type="ARBA" id="ARBA00021347"/>
    </source>
</evidence>
<dbReference type="Gene3D" id="3.30.710.10">
    <property type="entry name" value="Potassium Channel Kv1.1, Chain A"/>
    <property type="match status" value="1"/>
</dbReference>
<dbReference type="AlphaFoldDB" id="E1ZLM7"/>
<dbReference type="SMART" id="SM00512">
    <property type="entry name" value="Skp1"/>
    <property type="match status" value="1"/>
</dbReference>
<comment type="similarity">
    <text evidence="2">Belongs to the SKP1 family.</text>
</comment>
<keyword evidence="4" id="KW-0539">Nucleus</keyword>
<dbReference type="GO" id="GO:0005634">
    <property type="term" value="C:nucleus"/>
    <property type="evidence" value="ECO:0007669"/>
    <property type="project" value="UniProtKB-SubCell"/>
</dbReference>
<dbReference type="KEGG" id="cvr:CHLNCDRAFT_25875"/>
<evidence type="ECO:0000256" key="1">
    <source>
        <dbReference type="ARBA" id="ARBA00004123"/>
    </source>
</evidence>
<dbReference type="GO" id="GO:0006511">
    <property type="term" value="P:ubiquitin-dependent protein catabolic process"/>
    <property type="evidence" value="ECO:0007669"/>
    <property type="project" value="InterPro"/>
</dbReference>
<dbReference type="InterPro" id="IPR039948">
    <property type="entry name" value="ELC1"/>
</dbReference>
<dbReference type="EMBL" id="GL433852">
    <property type="protein sequence ID" value="EFN53293.1"/>
    <property type="molecule type" value="Genomic_DNA"/>
</dbReference>
<dbReference type="Proteomes" id="UP000008141">
    <property type="component" value="Unassembled WGS sequence"/>
</dbReference>
<dbReference type="PANTHER" id="PTHR20648">
    <property type="entry name" value="ELONGIN-C"/>
    <property type="match status" value="1"/>
</dbReference>
<dbReference type="STRING" id="554065.E1ZLM7"/>
<evidence type="ECO:0000256" key="2">
    <source>
        <dbReference type="ARBA" id="ARBA00009993"/>
    </source>
</evidence>
<name>E1ZLM7_CHLVA</name>
<dbReference type="InParanoid" id="E1ZLM7"/>
<dbReference type="FunFam" id="3.30.710.10:FF:000035">
    <property type="entry name" value="Elongin C transcription elongation factor"/>
    <property type="match status" value="1"/>
</dbReference>
<dbReference type="OrthoDB" id="249087at2759"/>
<feature type="domain" description="SKP1 component POZ" evidence="5">
    <location>
        <begin position="7"/>
        <end position="70"/>
    </location>
</feature>
<accession>E1ZLM7</accession>
<dbReference type="InterPro" id="IPR011333">
    <property type="entry name" value="SKP1/BTB/POZ_sf"/>
</dbReference>
<dbReference type="GO" id="GO:0009867">
    <property type="term" value="P:jasmonic acid mediated signaling pathway"/>
    <property type="evidence" value="ECO:0007669"/>
    <property type="project" value="UniProtKB-ARBA"/>
</dbReference>
<dbReference type="GeneID" id="17352767"/>
<evidence type="ECO:0000313" key="6">
    <source>
        <dbReference type="EMBL" id="EFN53293.1"/>
    </source>
</evidence>
<reference evidence="6 7" key="1">
    <citation type="journal article" date="2010" name="Plant Cell">
        <title>The Chlorella variabilis NC64A genome reveals adaptation to photosymbiosis, coevolution with viruses, and cryptic sex.</title>
        <authorList>
            <person name="Blanc G."/>
            <person name="Duncan G."/>
            <person name="Agarkova I."/>
            <person name="Borodovsky M."/>
            <person name="Gurnon J."/>
            <person name="Kuo A."/>
            <person name="Lindquist E."/>
            <person name="Lucas S."/>
            <person name="Pangilinan J."/>
            <person name="Polle J."/>
            <person name="Salamov A."/>
            <person name="Terry A."/>
            <person name="Yamada T."/>
            <person name="Dunigan D.D."/>
            <person name="Grigoriev I.V."/>
            <person name="Claverie J.M."/>
            <person name="Van Etten J.L."/>
        </authorList>
    </citation>
    <scope>NUCLEOTIDE SEQUENCE [LARGE SCALE GENOMIC DNA]</scope>
    <source>
        <strain evidence="6 7">NC64A</strain>
    </source>
</reference>
<gene>
    <name evidence="6" type="ORF">CHLNCDRAFT_25875</name>
</gene>
<evidence type="ECO:0000259" key="5">
    <source>
        <dbReference type="Pfam" id="PF03931"/>
    </source>
</evidence>
<evidence type="ECO:0000313" key="7">
    <source>
        <dbReference type="Proteomes" id="UP000008141"/>
    </source>
</evidence>